<reference evidence="1" key="2">
    <citation type="submission" date="2020-11" db="EMBL/GenBank/DDBJ databases">
        <authorList>
            <person name="McCartney M.A."/>
            <person name="Auch B."/>
            <person name="Kono T."/>
            <person name="Mallez S."/>
            <person name="Becker A."/>
            <person name="Gohl D.M."/>
            <person name="Silverstein K.A.T."/>
            <person name="Koren S."/>
            <person name="Bechman K.B."/>
            <person name="Herman A."/>
            <person name="Abrahante J.E."/>
            <person name="Garbe J."/>
        </authorList>
    </citation>
    <scope>NUCLEOTIDE SEQUENCE</scope>
    <source>
        <strain evidence="1">Duluth1</strain>
        <tissue evidence="1">Whole animal</tissue>
    </source>
</reference>
<dbReference type="Proteomes" id="UP000828390">
    <property type="component" value="Unassembled WGS sequence"/>
</dbReference>
<accession>A0A9D4CUC6</accession>
<gene>
    <name evidence="1" type="ORF">DPMN_056790</name>
</gene>
<dbReference type="AlphaFoldDB" id="A0A9D4CUC6"/>
<name>A0A9D4CUC6_DREPO</name>
<comment type="caution">
    <text evidence="1">The sequence shown here is derived from an EMBL/GenBank/DDBJ whole genome shotgun (WGS) entry which is preliminary data.</text>
</comment>
<keyword evidence="2" id="KW-1185">Reference proteome</keyword>
<sequence>MALIRMVTAAGGAQQWSQPQNYNYSQTMPAMPSGYSSYNPYMGGYPMPQGGEWNINVSLLVLASVRPCLPCHLATAPITPTWVATPCHKEVSGTLICLC</sequence>
<organism evidence="1 2">
    <name type="scientific">Dreissena polymorpha</name>
    <name type="common">Zebra mussel</name>
    <name type="synonym">Mytilus polymorpha</name>
    <dbReference type="NCBI Taxonomy" id="45954"/>
    <lineage>
        <taxon>Eukaryota</taxon>
        <taxon>Metazoa</taxon>
        <taxon>Spiralia</taxon>
        <taxon>Lophotrochozoa</taxon>
        <taxon>Mollusca</taxon>
        <taxon>Bivalvia</taxon>
        <taxon>Autobranchia</taxon>
        <taxon>Heteroconchia</taxon>
        <taxon>Euheterodonta</taxon>
        <taxon>Imparidentia</taxon>
        <taxon>Neoheterodontei</taxon>
        <taxon>Myida</taxon>
        <taxon>Dreissenoidea</taxon>
        <taxon>Dreissenidae</taxon>
        <taxon>Dreissena</taxon>
    </lineage>
</organism>
<evidence type="ECO:0000313" key="1">
    <source>
        <dbReference type="EMBL" id="KAH3730792.1"/>
    </source>
</evidence>
<reference evidence="1" key="1">
    <citation type="journal article" date="2019" name="bioRxiv">
        <title>The Genome of the Zebra Mussel, Dreissena polymorpha: A Resource for Invasive Species Research.</title>
        <authorList>
            <person name="McCartney M.A."/>
            <person name="Auch B."/>
            <person name="Kono T."/>
            <person name="Mallez S."/>
            <person name="Zhang Y."/>
            <person name="Obille A."/>
            <person name="Becker A."/>
            <person name="Abrahante J.E."/>
            <person name="Garbe J."/>
            <person name="Badalamenti J.P."/>
            <person name="Herman A."/>
            <person name="Mangelson H."/>
            <person name="Liachko I."/>
            <person name="Sullivan S."/>
            <person name="Sone E.D."/>
            <person name="Koren S."/>
            <person name="Silverstein K.A.T."/>
            <person name="Beckman K.B."/>
            <person name="Gohl D.M."/>
        </authorList>
    </citation>
    <scope>NUCLEOTIDE SEQUENCE</scope>
    <source>
        <strain evidence="1">Duluth1</strain>
        <tissue evidence="1">Whole animal</tissue>
    </source>
</reference>
<evidence type="ECO:0000313" key="2">
    <source>
        <dbReference type="Proteomes" id="UP000828390"/>
    </source>
</evidence>
<dbReference type="EMBL" id="JAIWYP010000012">
    <property type="protein sequence ID" value="KAH3730792.1"/>
    <property type="molecule type" value="Genomic_DNA"/>
</dbReference>
<protein>
    <submittedName>
        <fullName evidence="1">Uncharacterized protein</fullName>
    </submittedName>
</protein>
<proteinExistence type="predicted"/>